<sequence>MKRLQTYIDRQKSVVTGKQNLEHLYTFKDFPVFFGCVDTPIEDDLVADMGWYIDPESGVIQLTKLVPLEILYQSQHMDGTGAVWKKHNEAFRDFILAENVRNVLEIGGAHGVLADLVTAQSKNVHWTIVEPNPLHAGNERISIIKAFFDEHFSYDKPVDTIVFAHTLEHAYDPFLFLKACAKFLPEGNRLIFAYPNLESWLRQKFTNAINFEHTMLLTDVHLDHLLPKAGFKIIKKHVYEDHSFFYVAERDNSVVVPSIPNTYSAYKAIFQDFISYHENLIKNLNAKIAAATEPVYLFGAHIFSTYLIAFGLNTRKIISILDNSPIKQKKRLYATDFIVESPKILAGKGKVNLILKAGVHTESIKKDIIENIDPDVVFW</sequence>
<gene>
    <name evidence="1" type="ORF">A3A38_00240</name>
</gene>
<proteinExistence type="predicted"/>
<dbReference type="Pfam" id="PF13489">
    <property type="entry name" value="Methyltransf_23"/>
    <property type="match status" value="1"/>
</dbReference>
<dbReference type="SUPFAM" id="SSF53335">
    <property type="entry name" value="S-adenosyl-L-methionine-dependent methyltransferases"/>
    <property type="match status" value="1"/>
</dbReference>
<comment type="caution">
    <text evidence="1">The sequence shown here is derived from an EMBL/GenBank/DDBJ whole genome shotgun (WGS) entry which is preliminary data.</text>
</comment>
<evidence type="ECO:0000313" key="2">
    <source>
        <dbReference type="Proteomes" id="UP000177306"/>
    </source>
</evidence>
<dbReference type="AlphaFoldDB" id="A0A1F6EG87"/>
<accession>A0A1F6EG87</accession>
<evidence type="ECO:0008006" key="3">
    <source>
        <dbReference type="Google" id="ProtNLM"/>
    </source>
</evidence>
<name>A0A1F6EG87_9BACT</name>
<evidence type="ECO:0000313" key="1">
    <source>
        <dbReference type="EMBL" id="OGG72654.1"/>
    </source>
</evidence>
<dbReference type="EMBL" id="MFLY01000036">
    <property type="protein sequence ID" value="OGG72654.1"/>
    <property type="molecule type" value="Genomic_DNA"/>
</dbReference>
<organism evidence="1 2">
    <name type="scientific">Candidatus Kaiserbacteria bacterium RIFCSPLOWO2_01_FULL_53_17</name>
    <dbReference type="NCBI Taxonomy" id="1798511"/>
    <lineage>
        <taxon>Bacteria</taxon>
        <taxon>Candidatus Kaiseribacteriota</taxon>
    </lineage>
</organism>
<dbReference type="Gene3D" id="3.40.50.150">
    <property type="entry name" value="Vaccinia Virus protein VP39"/>
    <property type="match status" value="1"/>
</dbReference>
<dbReference type="InterPro" id="IPR029063">
    <property type="entry name" value="SAM-dependent_MTases_sf"/>
</dbReference>
<dbReference type="Proteomes" id="UP000177306">
    <property type="component" value="Unassembled WGS sequence"/>
</dbReference>
<reference evidence="1 2" key="1">
    <citation type="journal article" date="2016" name="Nat. Commun.">
        <title>Thousands of microbial genomes shed light on interconnected biogeochemical processes in an aquifer system.</title>
        <authorList>
            <person name="Anantharaman K."/>
            <person name="Brown C.T."/>
            <person name="Hug L.A."/>
            <person name="Sharon I."/>
            <person name="Castelle C.J."/>
            <person name="Probst A.J."/>
            <person name="Thomas B.C."/>
            <person name="Singh A."/>
            <person name="Wilkins M.J."/>
            <person name="Karaoz U."/>
            <person name="Brodie E.L."/>
            <person name="Williams K.H."/>
            <person name="Hubbard S.S."/>
            <person name="Banfield J.F."/>
        </authorList>
    </citation>
    <scope>NUCLEOTIDE SEQUENCE [LARGE SCALE GENOMIC DNA]</scope>
</reference>
<protein>
    <recommendedName>
        <fullName evidence="3">C-methyltransferase domain-containing protein</fullName>
    </recommendedName>
</protein>